<reference evidence="6" key="1">
    <citation type="journal article" date="2021" name="PeerJ">
        <title>Extensive microbial diversity within the chicken gut microbiome revealed by metagenomics and culture.</title>
        <authorList>
            <person name="Gilroy R."/>
            <person name="Ravi A."/>
            <person name="Getino M."/>
            <person name="Pursley I."/>
            <person name="Horton D.L."/>
            <person name="Alikhan N.F."/>
            <person name="Baker D."/>
            <person name="Gharbi K."/>
            <person name="Hall N."/>
            <person name="Watson M."/>
            <person name="Adriaenssens E.M."/>
            <person name="Foster-Nyarko E."/>
            <person name="Jarju S."/>
            <person name="Secka A."/>
            <person name="Antonio M."/>
            <person name="Oren A."/>
            <person name="Chaudhuri R.R."/>
            <person name="La Ragione R."/>
            <person name="Hildebrand F."/>
            <person name="Pallen M.J."/>
        </authorList>
    </citation>
    <scope>NUCLEOTIDE SEQUENCE</scope>
    <source>
        <strain evidence="6">ChiGjej1B1-98</strain>
    </source>
</reference>
<dbReference type="InterPro" id="IPR036390">
    <property type="entry name" value="WH_DNA-bd_sf"/>
</dbReference>
<dbReference type="AlphaFoldDB" id="A0A9D1YUJ0"/>
<dbReference type="InterPro" id="IPR005119">
    <property type="entry name" value="LysR_subst-bd"/>
</dbReference>
<dbReference type="Proteomes" id="UP000824005">
    <property type="component" value="Unassembled WGS sequence"/>
</dbReference>
<evidence type="ECO:0000313" key="7">
    <source>
        <dbReference type="Proteomes" id="UP000824005"/>
    </source>
</evidence>
<evidence type="ECO:0000256" key="1">
    <source>
        <dbReference type="ARBA" id="ARBA00009437"/>
    </source>
</evidence>
<dbReference type="PANTHER" id="PTHR30346">
    <property type="entry name" value="TRANSCRIPTIONAL DUAL REGULATOR HCAR-RELATED"/>
    <property type="match status" value="1"/>
</dbReference>
<evidence type="ECO:0000259" key="5">
    <source>
        <dbReference type="PROSITE" id="PS50931"/>
    </source>
</evidence>
<comment type="similarity">
    <text evidence="1">Belongs to the LysR transcriptional regulatory family.</text>
</comment>
<proteinExistence type="inferred from homology"/>
<keyword evidence="2" id="KW-0805">Transcription regulation</keyword>
<dbReference type="EMBL" id="DXDC01000163">
    <property type="protein sequence ID" value="HIY65751.1"/>
    <property type="molecule type" value="Genomic_DNA"/>
</dbReference>
<organism evidence="6 7">
    <name type="scientific">Candidatus Agrococcus pullicola</name>
    <dbReference type="NCBI Taxonomy" id="2838429"/>
    <lineage>
        <taxon>Bacteria</taxon>
        <taxon>Bacillati</taxon>
        <taxon>Actinomycetota</taxon>
        <taxon>Actinomycetes</taxon>
        <taxon>Micrococcales</taxon>
        <taxon>Microbacteriaceae</taxon>
        <taxon>Agrococcus</taxon>
    </lineage>
</organism>
<protein>
    <submittedName>
        <fullName evidence="6">LysR family transcriptional regulator</fullName>
    </submittedName>
</protein>
<dbReference type="Gene3D" id="3.40.190.10">
    <property type="entry name" value="Periplasmic binding protein-like II"/>
    <property type="match status" value="2"/>
</dbReference>
<keyword evidence="3" id="KW-0238">DNA-binding</keyword>
<reference evidence="6" key="2">
    <citation type="submission" date="2021-04" db="EMBL/GenBank/DDBJ databases">
        <authorList>
            <person name="Gilroy R."/>
        </authorList>
    </citation>
    <scope>NUCLEOTIDE SEQUENCE</scope>
    <source>
        <strain evidence="6">ChiGjej1B1-98</strain>
    </source>
</reference>
<dbReference type="Pfam" id="PF03466">
    <property type="entry name" value="LysR_substrate"/>
    <property type="match status" value="1"/>
</dbReference>
<feature type="domain" description="HTH lysR-type" evidence="5">
    <location>
        <begin position="1"/>
        <end position="58"/>
    </location>
</feature>
<sequence>MEIQQLRAWRSVVATGSVRGAAEALGYSPSAISQQISGLQRWAGTPLFSRSGRGLEPTEQGAALAEQIDRVLNELGALEDFVRELRTGQRSGLTIAYFSSLGPTWMPEILSSLAEEFPDARLELVLTDELDAARTPRPDLQLAVLPQDPAVPSGYDALLLTEDPFVAALPVSHPLAELDEIPLGELNGHDWISNDVTDGFCHRIVMNACAAAGFQPDFRIEATDLSSALALVAKGIGISLVPALVAPAIPAGVVLKPVTGPTPTRFIYALMPKGSAERPLVRAALDRASAIASCEAP</sequence>
<dbReference type="PANTHER" id="PTHR30346:SF29">
    <property type="entry name" value="LYSR SUBSTRATE-BINDING"/>
    <property type="match status" value="1"/>
</dbReference>
<dbReference type="Gene3D" id="1.10.10.10">
    <property type="entry name" value="Winged helix-like DNA-binding domain superfamily/Winged helix DNA-binding domain"/>
    <property type="match status" value="1"/>
</dbReference>
<dbReference type="InterPro" id="IPR036388">
    <property type="entry name" value="WH-like_DNA-bd_sf"/>
</dbReference>
<comment type="caution">
    <text evidence="6">The sequence shown here is derived from an EMBL/GenBank/DDBJ whole genome shotgun (WGS) entry which is preliminary data.</text>
</comment>
<evidence type="ECO:0000313" key="6">
    <source>
        <dbReference type="EMBL" id="HIY65751.1"/>
    </source>
</evidence>
<gene>
    <name evidence="6" type="ORF">H9830_05680</name>
</gene>
<evidence type="ECO:0000256" key="4">
    <source>
        <dbReference type="ARBA" id="ARBA00023163"/>
    </source>
</evidence>
<evidence type="ECO:0000256" key="2">
    <source>
        <dbReference type="ARBA" id="ARBA00023015"/>
    </source>
</evidence>
<dbReference type="Pfam" id="PF00126">
    <property type="entry name" value="HTH_1"/>
    <property type="match status" value="1"/>
</dbReference>
<dbReference type="InterPro" id="IPR000847">
    <property type="entry name" value="LysR_HTH_N"/>
</dbReference>
<keyword evidence="4" id="KW-0804">Transcription</keyword>
<evidence type="ECO:0000256" key="3">
    <source>
        <dbReference type="ARBA" id="ARBA00023125"/>
    </source>
</evidence>
<dbReference type="GO" id="GO:0032993">
    <property type="term" value="C:protein-DNA complex"/>
    <property type="evidence" value="ECO:0007669"/>
    <property type="project" value="TreeGrafter"/>
</dbReference>
<dbReference type="SUPFAM" id="SSF53850">
    <property type="entry name" value="Periplasmic binding protein-like II"/>
    <property type="match status" value="1"/>
</dbReference>
<accession>A0A9D1YUJ0</accession>
<dbReference type="SUPFAM" id="SSF46785">
    <property type="entry name" value="Winged helix' DNA-binding domain"/>
    <property type="match status" value="1"/>
</dbReference>
<dbReference type="GO" id="GO:0003677">
    <property type="term" value="F:DNA binding"/>
    <property type="evidence" value="ECO:0007669"/>
    <property type="project" value="UniProtKB-KW"/>
</dbReference>
<name>A0A9D1YUJ0_9MICO</name>
<dbReference type="GO" id="GO:0003700">
    <property type="term" value="F:DNA-binding transcription factor activity"/>
    <property type="evidence" value="ECO:0007669"/>
    <property type="project" value="InterPro"/>
</dbReference>
<dbReference type="PROSITE" id="PS50931">
    <property type="entry name" value="HTH_LYSR"/>
    <property type="match status" value="1"/>
</dbReference>